<feature type="compositionally biased region" description="Low complexity" evidence="1">
    <location>
        <begin position="39"/>
        <end position="59"/>
    </location>
</feature>
<keyword evidence="3" id="KW-1185">Reference proteome</keyword>
<evidence type="ECO:0000313" key="3">
    <source>
        <dbReference type="Proteomes" id="UP000248889"/>
    </source>
</evidence>
<dbReference type="EMBL" id="QKYN01000059">
    <property type="protein sequence ID" value="RAG84802.1"/>
    <property type="molecule type" value="Genomic_DNA"/>
</dbReference>
<reference evidence="2 3" key="1">
    <citation type="submission" date="2018-06" db="EMBL/GenBank/DDBJ databases">
        <title>Streptacidiphilus pinicola sp. nov., isolated from pine grove soil.</title>
        <authorList>
            <person name="Roh S.G."/>
            <person name="Park S."/>
            <person name="Kim M.-K."/>
            <person name="Yun B.-R."/>
            <person name="Park J."/>
            <person name="Kim M.J."/>
            <person name="Kim Y.S."/>
            <person name="Kim S.B."/>
        </authorList>
    </citation>
    <scope>NUCLEOTIDE SEQUENCE [LARGE SCALE GENOMIC DNA]</scope>
    <source>
        <strain evidence="2 3">MMS16-CNU450</strain>
    </source>
</reference>
<proteinExistence type="predicted"/>
<evidence type="ECO:0000313" key="2">
    <source>
        <dbReference type="EMBL" id="RAG84802.1"/>
    </source>
</evidence>
<dbReference type="RefSeq" id="WP_111501537.1">
    <property type="nucleotide sequence ID" value="NZ_QKYN01000059.1"/>
</dbReference>
<name>A0A2X0II62_9ACTN</name>
<sequence length="59" mass="5874">MSDTTPDQAAPTPLLRMLQLPGLPDADGDVPVCGPDGCTVPAPAAQPTSATPATSEQDS</sequence>
<organism evidence="2 3">
    <name type="scientific">Streptacidiphilus pinicola</name>
    <dbReference type="NCBI Taxonomy" id="2219663"/>
    <lineage>
        <taxon>Bacteria</taxon>
        <taxon>Bacillati</taxon>
        <taxon>Actinomycetota</taxon>
        <taxon>Actinomycetes</taxon>
        <taxon>Kitasatosporales</taxon>
        <taxon>Streptomycetaceae</taxon>
        <taxon>Streptacidiphilus</taxon>
    </lineage>
</organism>
<feature type="region of interest" description="Disordered" evidence="1">
    <location>
        <begin position="34"/>
        <end position="59"/>
    </location>
</feature>
<gene>
    <name evidence="2" type="ORF">DN069_15310</name>
</gene>
<comment type="caution">
    <text evidence="2">The sequence shown here is derived from an EMBL/GenBank/DDBJ whole genome shotgun (WGS) entry which is preliminary data.</text>
</comment>
<dbReference type="AlphaFoldDB" id="A0A2X0II62"/>
<dbReference type="Proteomes" id="UP000248889">
    <property type="component" value="Unassembled WGS sequence"/>
</dbReference>
<evidence type="ECO:0000256" key="1">
    <source>
        <dbReference type="SAM" id="MobiDB-lite"/>
    </source>
</evidence>
<protein>
    <submittedName>
        <fullName evidence="2">Uncharacterized protein</fullName>
    </submittedName>
</protein>
<accession>A0A2X0II62</accession>